<dbReference type="GO" id="GO:0003755">
    <property type="term" value="F:peptidyl-prolyl cis-trans isomerase activity"/>
    <property type="evidence" value="ECO:0007669"/>
    <property type="project" value="UniProtKB-KW"/>
</dbReference>
<evidence type="ECO:0000259" key="9">
    <source>
        <dbReference type="PROSITE" id="PS50072"/>
    </source>
</evidence>
<dbReference type="InterPro" id="IPR036322">
    <property type="entry name" value="WD40_repeat_dom_sf"/>
</dbReference>
<feature type="compositionally biased region" description="Polar residues" evidence="8">
    <location>
        <begin position="1"/>
        <end position="15"/>
    </location>
</feature>
<dbReference type="PANTHER" id="PTHR45625">
    <property type="entry name" value="PEPTIDYL-PROLYL CIS-TRANS ISOMERASE-RELATED"/>
    <property type="match status" value="1"/>
</dbReference>
<dbReference type="Pfam" id="PF00400">
    <property type="entry name" value="WD40"/>
    <property type="match status" value="2"/>
</dbReference>
<evidence type="ECO:0000256" key="2">
    <source>
        <dbReference type="ARBA" id="ARBA00013194"/>
    </source>
</evidence>
<dbReference type="PROSITE" id="PS00170">
    <property type="entry name" value="CSA_PPIASE_1"/>
    <property type="match status" value="1"/>
</dbReference>
<dbReference type="EMBL" id="BQMJ01000022">
    <property type="protein sequence ID" value="GJQ11267.1"/>
    <property type="molecule type" value="Genomic_DNA"/>
</dbReference>
<dbReference type="Proteomes" id="UP001061958">
    <property type="component" value="Unassembled WGS sequence"/>
</dbReference>
<keyword evidence="4" id="KW-0677">Repeat</keyword>
<evidence type="ECO:0000256" key="6">
    <source>
        <dbReference type="ARBA" id="ARBA00023235"/>
    </source>
</evidence>
<dbReference type="EC" id="5.2.1.8" evidence="2"/>
<feature type="repeat" description="WD" evidence="7">
    <location>
        <begin position="76"/>
        <end position="108"/>
    </location>
</feature>
<reference evidence="10" key="2">
    <citation type="submission" date="2022-01" db="EMBL/GenBank/DDBJ databases">
        <authorList>
            <person name="Hirooka S."/>
            <person name="Miyagishima S.Y."/>
        </authorList>
    </citation>
    <scope>NUCLEOTIDE SEQUENCE</scope>
    <source>
        <strain evidence="10">NBRC 102759</strain>
    </source>
</reference>
<dbReference type="PROSITE" id="PS50082">
    <property type="entry name" value="WD_REPEATS_2"/>
    <property type="match status" value="2"/>
</dbReference>
<comment type="caution">
    <text evidence="10">The sequence shown here is derived from an EMBL/GenBank/DDBJ whole genome shotgun (WGS) entry which is preliminary data.</text>
</comment>
<evidence type="ECO:0000256" key="1">
    <source>
        <dbReference type="ARBA" id="ARBA00000971"/>
    </source>
</evidence>
<comment type="catalytic activity">
    <reaction evidence="1">
        <text>[protein]-peptidylproline (omega=180) = [protein]-peptidylproline (omega=0)</text>
        <dbReference type="Rhea" id="RHEA:16237"/>
        <dbReference type="Rhea" id="RHEA-COMP:10747"/>
        <dbReference type="Rhea" id="RHEA-COMP:10748"/>
        <dbReference type="ChEBI" id="CHEBI:83833"/>
        <dbReference type="ChEBI" id="CHEBI:83834"/>
        <dbReference type="EC" id="5.2.1.8"/>
    </reaction>
</comment>
<keyword evidence="6" id="KW-0413">Isomerase</keyword>
<dbReference type="InterPro" id="IPR001680">
    <property type="entry name" value="WD40_rpt"/>
</dbReference>
<dbReference type="PRINTS" id="PR00153">
    <property type="entry name" value="CSAPPISMRASE"/>
</dbReference>
<dbReference type="Gene3D" id="2.40.100.10">
    <property type="entry name" value="Cyclophilin-like"/>
    <property type="match status" value="1"/>
</dbReference>
<evidence type="ECO:0000256" key="8">
    <source>
        <dbReference type="SAM" id="MobiDB-lite"/>
    </source>
</evidence>
<dbReference type="SMART" id="SM00320">
    <property type="entry name" value="WD40"/>
    <property type="match status" value="4"/>
</dbReference>
<dbReference type="InterPro" id="IPR044666">
    <property type="entry name" value="Cyclophilin_A-like"/>
</dbReference>
<dbReference type="SUPFAM" id="SSF50978">
    <property type="entry name" value="WD40 repeat-like"/>
    <property type="match status" value="1"/>
</dbReference>
<gene>
    <name evidence="10" type="ORF">GpartN1_g3058.t1</name>
</gene>
<accession>A0A9C7PWR2</accession>
<organism evidence="10 11">
    <name type="scientific">Galdieria partita</name>
    <dbReference type="NCBI Taxonomy" id="83374"/>
    <lineage>
        <taxon>Eukaryota</taxon>
        <taxon>Rhodophyta</taxon>
        <taxon>Bangiophyceae</taxon>
        <taxon>Galdieriales</taxon>
        <taxon>Galdieriaceae</taxon>
        <taxon>Galdieria</taxon>
    </lineage>
</organism>
<feature type="compositionally biased region" description="Basic and acidic residues" evidence="8">
    <location>
        <begin position="20"/>
        <end position="34"/>
    </location>
</feature>
<keyword evidence="5" id="KW-0697">Rotamase</keyword>
<dbReference type="FunFam" id="2.40.100.10:FF:000003">
    <property type="entry name" value="Peptidylprolyl isomerase domain and WD repeat-containing 1"/>
    <property type="match status" value="1"/>
</dbReference>
<keyword evidence="3 7" id="KW-0853">WD repeat</keyword>
<dbReference type="PANTHER" id="PTHR45625:SF17">
    <property type="entry name" value="PEPTIDYL-PROLYL CIS-TRANS ISOMERASE"/>
    <property type="match status" value="1"/>
</dbReference>
<dbReference type="Pfam" id="PF00160">
    <property type="entry name" value="Pro_isomerase"/>
    <property type="match status" value="1"/>
</dbReference>
<evidence type="ECO:0000256" key="7">
    <source>
        <dbReference type="PROSITE-ProRule" id="PRU00221"/>
    </source>
</evidence>
<feature type="repeat" description="WD" evidence="7">
    <location>
        <begin position="120"/>
        <end position="161"/>
    </location>
</feature>
<dbReference type="SUPFAM" id="SSF50891">
    <property type="entry name" value="Cyclophilin-like"/>
    <property type="match status" value="1"/>
</dbReference>
<reference evidence="10" key="1">
    <citation type="journal article" date="2022" name="Proc. Natl. Acad. Sci. U.S.A.">
        <title>Life cycle and functional genomics of the unicellular red alga Galdieria for elucidating algal and plant evolution and industrial use.</title>
        <authorList>
            <person name="Hirooka S."/>
            <person name="Itabashi T."/>
            <person name="Ichinose T.M."/>
            <person name="Onuma R."/>
            <person name="Fujiwara T."/>
            <person name="Yamashita S."/>
            <person name="Jong L.W."/>
            <person name="Tomita R."/>
            <person name="Iwane A.H."/>
            <person name="Miyagishima S.Y."/>
        </authorList>
    </citation>
    <scope>NUCLEOTIDE SEQUENCE</scope>
    <source>
        <strain evidence="10">NBRC 102759</strain>
    </source>
</reference>
<dbReference type="Gene3D" id="2.130.10.10">
    <property type="entry name" value="YVTN repeat-like/Quinoprotein amine dehydrogenase"/>
    <property type="match status" value="1"/>
</dbReference>
<proteinExistence type="predicted"/>
<dbReference type="InterPro" id="IPR015943">
    <property type="entry name" value="WD40/YVTN_repeat-like_dom_sf"/>
</dbReference>
<dbReference type="InterPro" id="IPR002130">
    <property type="entry name" value="Cyclophilin-type_PPIase_dom"/>
</dbReference>
<evidence type="ECO:0000256" key="3">
    <source>
        <dbReference type="ARBA" id="ARBA00022574"/>
    </source>
</evidence>
<evidence type="ECO:0000313" key="11">
    <source>
        <dbReference type="Proteomes" id="UP001061958"/>
    </source>
</evidence>
<sequence length="639" mass="71997">MSTTTATDPSESCNIVTVEENEKSATLENERNEQDSLDFGPVLRQPYQRPKKKQRVVPFENLYLQSLPTAQLYEKSYMHRDLLTHVKVTKTTNFVITASCDGQLKFWKKTPGGIEFVKQFKAHIGRMADVSVSTDGLWLATVGVDKTLKIFDVTNFDMVHMIQLDYVPSACCWIHETESALPQVAIAQRDSSTVHIYLYNQNEAILTLQNIHQAPIHILKYNPIYKTIISVDREGFIEYWMPTRELALPQQVTFSFKADTDLFELVQSNTFCLSLEISGDGKMFACVGADRYIRIFSFLTGKLRRKYDETLVAAEGIQVSGPSQLRLEAGDFGRRMAREKELNKAIAERQEQLSLPNVVFDESNHFILYSTLLGIKIVNVETNKLVRMIGLPENTERFLMLALYQGVPQVPVGSVQRINETPDPTIFATSLDRQRFFLFTNREPSDATQGGGEMGRNVYNERLLGSAIESATSVGDKKSSTKDLDSHVILHTNLGDIHIKVFTVECPKTAENFIVHCRNGYYNGCIFHRVIKDFMVQTGDPEGDGTGGESIWGGEFEDEFHPALKHDRPGTVSMANAGPHTNGSQFFITTVATPWLDNKHTVFGRVIRGMDIVTQIENLKTNSSDKPLEKVIIRKTTVV</sequence>
<dbReference type="GO" id="GO:0006457">
    <property type="term" value="P:protein folding"/>
    <property type="evidence" value="ECO:0007669"/>
    <property type="project" value="InterPro"/>
</dbReference>
<dbReference type="AlphaFoldDB" id="A0A9C7PWR2"/>
<feature type="region of interest" description="Disordered" evidence="8">
    <location>
        <begin position="1"/>
        <end position="35"/>
    </location>
</feature>
<dbReference type="OrthoDB" id="10264753at2759"/>
<name>A0A9C7PWR2_9RHOD</name>
<dbReference type="InterPro" id="IPR029000">
    <property type="entry name" value="Cyclophilin-like_dom_sf"/>
</dbReference>
<evidence type="ECO:0000256" key="5">
    <source>
        <dbReference type="ARBA" id="ARBA00023110"/>
    </source>
</evidence>
<dbReference type="GO" id="GO:0005634">
    <property type="term" value="C:nucleus"/>
    <property type="evidence" value="ECO:0007669"/>
    <property type="project" value="UniProtKB-ARBA"/>
</dbReference>
<dbReference type="CDD" id="cd01927">
    <property type="entry name" value="cyclophilin_WD40"/>
    <property type="match status" value="1"/>
</dbReference>
<protein>
    <recommendedName>
        <fullName evidence="2">peptidylprolyl isomerase</fullName>
        <ecNumber evidence="2">5.2.1.8</ecNumber>
    </recommendedName>
</protein>
<dbReference type="PROSITE" id="PS50072">
    <property type="entry name" value="CSA_PPIASE_2"/>
    <property type="match status" value="1"/>
</dbReference>
<dbReference type="InterPro" id="IPR020892">
    <property type="entry name" value="Cyclophilin-type_PPIase_CS"/>
</dbReference>
<evidence type="ECO:0000256" key="4">
    <source>
        <dbReference type="ARBA" id="ARBA00022737"/>
    </source>
</evidence>
<evidence type="ECO:0000313" key="10">
    <source>
        <dbReference type="EMBL" id="GJQ11267.1"/>
    </source>
</evidence>
<feature type="domain" description="PPIase cyclophilin-type" evidence="9">
    <location>
        <begin position="484"/>
        <end position="638"/>
    </location>
</feature>
<keyword evidence="11" id="KW-1185">Reference proteome</keyword>